<dbReference type="Gene3D" id="3.40.50.150">
    <property type="entry name" value="Vaccinia Virus protein VP39"/>
    <property type="match status" value="1"/>
</dbReference>
<evidence type="ECO:0000256" key="1">
    <source>
        <dbReference type="ARBA" id="ARBA00022490"/>
    </source>
</evidence>
<feature type="binding site" evidence="7 8">
    <location>
        <position position="54"/>
    </location>
    <ligand>
        <name>S-adenosyl-L-methionine</name>
        <dbReference type="ChEBI" id="CHEBI:59789"/>
    </ligand>
</feature>
<protein>
    <recommendedName>
        <fullName evidence="7">Ribosomal RNA small subunit methyltransferase A</fullName>
        <ecNumber evidence="7">2.1.1.182</ecNumber>
    </recommendedName>
    <alternativeName>
        <fullName evidence="7">16S rRNA (adenine(1518)-N(6)/adenine(1519)-N(6))-dimethyltransferase</fullName>
    </alternativeName>
    <alternativeName>
        <fullName evidence="7">16S rRNA dimethyladenosine transferase</fullName>
    </alternativeName>
    <alternativeName>
        <fullName evidence="7">16S rRNA dimethylase</fullName>
    </alternativeName>
    <alternativeName>
        <fullName evidence="7">S-adenosylmethionine-6-N', N'-adenosyl(rRNA) dimethyltransferase</fullName>
    </alternativeName>
</protein>
<accession>A0A532V1L4</accession>
<feature type="binding site" evidence="7 8">
    <location>
        <position position="29"/>
    </location>
    <ligand>
        <name>S-adenosyl-L-methionine</name>
        <dbReference type="ChEBI" id="CHEBI:59789"/>
    </ligand>
</feature>
<dbReference type="HAMAP" id="MF_00607">
    <property type="entry name" value="16SrRNA_methyltr_A"/>
    <property type="match status" value="1"/>
</dbReference>
<dbReference type="InterPro" id="IPR001737">
    <property type="entry name" value="KsgA/Erm"/>
</dbReference>
<evidence type="ECO:0000313" key="11">
    <source>
        <dbReference type="Proteomes" id="UP000319619"/>
    </source>
</evidence>
<comment type="subcellular location">
    <subcellularLocation>
        <location evidence="7">Cytoplasm</location>
    </subcellularLocation>
</comment>
<dbReference type="GO" id="GO:0005829">
    <property type="term" value="C:cytosol"/>
    <property type="evidence" value="ECO:0007669"/>
    <property type="project" value="TreeGrafter"/>
</dbReference>
<comment type="function">
    <text evidence="7">Specifically dimethylates two adjacent adenosines (A1518 and A1519) in the loop of a conserved hairpin near the 3'-end of 16S rRNA in the 30S particle. May play a critical role in biogenesis of 30S subunits.</text>
</comment>
<evidence type="ECO:0000313" key="10">
    <source>
        <dbReference type="EMBL" id="TKJ41103.1"/>
    </source>
</evidence>
<proteinExistence type="inferred from homology"/>
<keyword evidence="6 7" id="KW-0694">RNA-binding</keyword>
<name>A0A532V1L4_UNCL8</name>
<dbReference type="GO" id="GO:0003723">
    <property type="term" value="F:RNA binding"/>
    <property type="evidence" value="ECO:0007669"/>
    <property type="project" value="UniProtKB-UniRule"/>
</dbReference>
<feature type="domain" description="Ribosomal RNA adenine methylase transferase N-terminal" evidence="9">
    <location>
        <begin position="34"/>
        <end position="215"/>
    </location>
</feature>
<feature type="binding site" evidence="7 8">
    <location>
        <position position="75"/>
    </location>
    <ligand>
        <name>S-adenosyl-L-methionine</name>
        <dbReference type="ChEBI" id="CHEBI:59789"/>
    </ligand>
</feature>
<organism evidence="10 11">
    <name type="scientific">candidate division LCP-89 bacterium B3_LCP</name>
    <dbReference type="NCBI Taxonomy" id="2012998"/>
    <lineage>
        <taxon>Bacteria</taxon>
        <taxon>Pseudomonadati</taxon>
        <taxon>Bacteria division LCP-89</taxon>
    </lineage>
</organism>
<keyword evidence="3 7" id="KW-0489">Methyltransferase</keyword>
<dbReference type="InterPro" id="IPR020598">
    <property type="entry name" value="rRNA_Ade_methylase_Trfase_N"/>
</dbReference>
<dbReference type="Gene3D" id="1.10.8.100">
    <property type="entry name" value="Ribosomal RNA adenine dimethylase-like, domain 2"/>
    <property type="match status" value="1"/>
</dbReference>
<keyword evidence="1 7" id="KW-0963">Cytoplasm</keyword>
<comment type="catalytic activity">
    <reaction evidence="7">
        <text>adenosine(1518)/adenosine(1519) in 16S rRNA + 4 S-adenosyl-L-methionine = N(6)-dimethyladenosine(1518)/N(6)-dimethyladenosine(1519) in 16S rRNA + 4 S-adenosyl-L-homocysteine + 4 H(+)</text>
        <dbReference type="Rhea" id="RHEA:19609"/>
        <dbReference type="Rhea" id="RHEA-COMP:10232"/>
        <dbReference type="Rhea" id="RHEA-COMP:10233"/>
        <dbReference type="ChEBI" id="CHEBI:15378"/>
        <dbReference type="ChEBI" id="CHEBI:57856"/>
        <dbReference type="ChEBI" id="CHEBI:59789"/>
        <dbReference type="ChEBI" id="CHEBI:74411"/>
        <dbReference type="ChEBI" id="CHEBI:74493"/>
        <dbReference type="EC" id="2.1.1.182"/>
    </reaction>
</comment>
<evidence type="ECO:0000256" key="8">
    <source>
        <dbReference type="PROSITE-ProRule" id="PRU01026"/>
    </source>
</evidence>
<dbReference type="PROSITE" id="PS51689">
    <property type="entry name" value="SAM_RNA_A_N6_MT"/>
    <property type="match status" value="1"/>
</dbReference>
<dbReference type="Proteomes" id="UP000319619">
    <property type="component" value="Unassembled WGS sequence"/>
</dbReference>
<feature type="binding site" evidence="7 8">
    <location>
        <position position="122"/>
    </location>
    <ligand>
        <name>S-adenosyl-L-methionine</name>
        <dbReference type="ChEBI" id="CHEBI:59789"/>
    </ligand>
</feature>
<dbReference type="NCBIfam" id="TIGR00755">
    <property type="entry name" value="ksgA"/>
    <property type="match status" value="1"/>
</dbReference>
<keyword evidence="5 7" id="KW-0949">S-adenosyl-L-methionine</keyword>
<dbReference type="GO" id="GO:0052908">
    <property type="term" value="F:16S rRNA (adenine(1518)-N(6)/adenine(1519)-N(6))-dimethyltransferase activity"/>
    <property type="evidence" value="ECO:0007669"/>
    <property type="project" value="UniProtKB-EC"/>
</dbReference>
<keyword evidence="2 7" id="KW-0698">rRNA processing</keyword>
<gene>
    <name evidence="7 10" type="primary">rsmA</name>
    <name evidence="7" type="synonym">ksgA</name>
    <name evidence="10" type="ORF">CEE37_05395</name>
</gene>
<evidence type="ECO:0000256" key="5">
    <source>
        <dbReference type="ARBA" id="ARBA00022691"/>
    </source>
</evidence>
<dbReference type="InterPro" id="IPR023165">
    <property type="entry name" value="rRNA_Ade_diMease-like_C"/>
</dbReference>
<sequence>MHIIGKTAVRNAPRLHGPRPLKELGQHFLQDEEIASQIVESLRLRWEDRVVEIGPGRGVLLRFLLKQSHKVTAVELDARLMKSLTSAFGGHPGLNLIFGDFLEYDLRKYLSEDVSRVKIVGNIPYSLSSSILFYIFEIAGDIQKTGDHNLDSATLMLQREVAYRICAGPGGRDYGGITVFRSLVAEAEVLFDVPPNAFVPPPKVMSSVIRLTFFPQEKYKVADYHLFRDLVHTVFRQRRKMLKNTLKGLTWIRQDWANTSFDFTQRPEDLSAEEFIRLFNLIRN</sequence>
<dbReference type="InterPro" id="IPR029063">
    <property type="entry name" value="SAM-dependent_MTases_sf"/>
</dbReference>
<evidence type="ECO:0000256" key="6">
    <source>
        <dbReference type="ARBA" id="ARBA00022884"/>
    </source>
</evidence>
<dbReference type="PANTHER" id="PTHR11727">
    <property type="entry name" value="DIMETHYLADENOSINE TRANSFERASE"/>
    <property type="match status" value="1"/>
</dbReference>
<comment type="similarity">
    <text evidence="7">Belongs to the class I-like SAM-binding methyltransferase superfamily. rRNA adenine N(6)-methyltransferase family. RsmA subfamily.</text>
</comment>
<keyword evidence="4 7" id="KW-0808">Transferase</keyword>
<dbReference type="SUPFAM" id="SSF53335">
    <property type="entry name" value="S-adenosyl-L-methionine-dependent methyltransferases"/>
    <property type="match status" value="1"/>
</dbReference>
<feature type="binding site" evidence="7 8">
    <location>
        <position position="27"/>
    </location>
    <ligand>
        <name>S-adenosyl-L-methionine</name>
        <dbReference type="ChEBI" id="CHEBI:59789"/>
    </ligand>
</feature>
<evidence type="ECO:0000256" key="4">
    <source>
        <dbReference type="ARBA" id="ARBA00022679"/>
    </source>
</evidence>
<evidence type="ECO:0000256" key="2">
    <source>
        <dbReference type="ARBA" id="ARBA00022552"/>
    </source>
</evidence>
<dbReference type="EC" id="2.1.1.182" evidence="7"/>
<dbReference type="EMBL" id="NJBN01000003">
    <property type="protein sequence ID" value="TKJ41103.1"/>
    <property type="molecule type" value="Genomic_DNA"/>
</dbReference>
<dbReference type="AlphaFoldDB" id="A0A532V1L4"/>
<dbReference type="Pfam" id="PF00398">
    <property type="entry name" value="RrnaAD"/>
    <property type="match status" value="1"/>
</dbReference>
<comment type="caution">
    <text evidence="10">The sequence shown here is derived from an EMBL/GenBank/DDBJ whole genome shotgun (WGS) entry which is preliminary data.</text>
</comment>
<dbReference type="SMART" id="SM00650">
    <property type="entry name" value="rADc"/>
    <property type="match status" value="1"/>
</dbReference>
<evidence type="ECO:0000256" key="7">
    <source>
        <dbReference type="HAMAP-Rule" id="MF_00607"/>
    </source>
</evidence>
<feature type="binding site" evidence="7 8">
    <location>
        <position position="100"/>
    </location>
    <ligand>
        <name>S-adenosyl-L-methionine</name>
        <dbReference type="ChEBI" id="CHEBI:59789"/>
    </ligand>
</feature>
<dbReference type="PANTHER" id="PTHR11727:SF7">
    <property type="entry name" value="DIMETHYLADENOSINE TRANSFERASE-RELATED"/>
    <property type="match status" value="1"/>
</dbReference>
<evidence type="ECO:0000259" key="9">
    <source>
        <dbReference type="SMART" id="SM00650"/>
    </source>
</evidence>
<dbReference type="InterPro" id="IPR011530">
    <property type="entry name" value="rRNA_adenine_dimethylase"/>
</dbReference>
<reference evidence="10 11" key="1">
    <citation type="submission" date="2017-06" db="EMBL/GenBank/DDBJ databases">
        <title>Novel microbial phyla capable of carbon fixation and sulfur reduction in deep-sea sediments.</title>
        <authorList>
            <person name="Huang J."/>
            <person name="Baker B."/>
            <person name="Wang Y."/>
        </authorList>
    </citation>
    <scope>NUCLEOTIDE SEQUENCE [LARGE SCALE GENOMIC DNA]</scope>
    <source>
        <strain evidence="10">B3_LCP</strain>
    </source>
</reference>
<evidence type="ECO:0000256" key="3">
    <source>
        <dbReference type="ARBA" id="ARBA00022603"/>
    </source>
</evidence>